<dbReference type="CDD" id="cd20557">
    <property type="entry name" value="CYCLIN_ScPCL1-like"/>
    <property type="match status" value="1"/>
</dbReference>
<dbReference type="GO" id="GO:0000307">
    <property type="term" value="C:cyclin-dependent protein kinase holoenzyme complex"/>
    <property type="evidence" value="ECO:0007669"/>
    <property type="project" value="TreeGrafter"/>
</dbReference>
<protein>
    <recommendedName>
        <fullName evidence="4">Cyclin N-terminal domain-containing protein</fullName>
    </recommendedName>
</protein>
<sequence length="681" mass="72729">MMRCEVALSPALASASASQNAPCTLVPNMAKPCSALSIWSEASSQPPHQNCASDDAHGASLGRFLGGATNLPATGARRNPRRTAAGSHGRLAAPPALLRQSDRKVNFVDSLVDSATQIVEAIWPLSSIVCRGDLGTKAVLPLRTFIQETLRRSRTSYSTLQVALYYLILVKPHVRASQHALALEQSSERSPKRALHCGRRMFLAALILASKYLQDRNYSARAWSKISGLNTAEINQNELAFLLAVNWELHVPDSIFLRWTGIVLKHTPCVSPSSPASAQAHLAKDMASWKDFILKLDPNLANLECLLPISASGHRDSDLSILSPRSILNGPPREPSPAMALGSLNPHSLAALQLSSASVATRFTPNAAARANYPACGEPLLPTPRLTPQTSGLSTPAVSAVSQGGQSRNNAMTRACLRVAPASDRFAESNTSSPHRYSFVRRASLANSASTASTASSPESMVSDSSRVSSLSSVSSLGSAGHHIGSNGACGVHSRFPVARSWNDQPAAKIHVSALPQEALQPCLPSSPVEHCAIPTPRLNNLSLDTPLATHALDLDKLARDAMSEAARALQELREEALHASLGPSCRVGRKRGRSASMDKTSLPENVRDMLVSRGDIFFNPSPWSESMAAVDQFAAFSDSMMPSKRVCCSAEAATGHPSTSDKMHPAISMRESRMWNGILN</sequence>
<dbReference type="GO" id="GO:0019901">
    <property type="term" value="F:protein kinase binding"/>
    <property type="evidence" value="ECO:0007669"/>
    <property type="project" value="InterPro"/>
</dbReference>
<gene>
    <name evidence="2" type="ORF">CDD81_5065</name>
</gene>
<feature type="compositionally biased region" description="Polar residues" evidence="1">
    <location>
        <begin position="391"/>
        <end position="409"/>
    </location>
</feature>
<name>A0A2C5Y9Z1_9HYPO</name>
<dbReference type="STRING" id="1399860.A0A2C5Y9Z1"/>
<reference evidence="2 3" key="1">
    <citation type="submission" date="2017-06" db="EMBL/GenBank/DDBJ databases">
        <title>Ant-infecting Ophiocordyceps genomes reveal a high diversity of potential behavioral manipulation genes and a possible major role for enterotoxins.</title>
        <authorList>
            <person name="De Bekker C."/>
            <person name="Evans H.C."/>
            <person name="Brachmann A."/>
            <person name="Hughes D.P."/>
        </authorList>
    </citation>
    <scope>NUCLEOTIDE SEQUENCE [LARGE SCALE GENOMIC DNA]</scope>
    <source>
        <strain evidence="2 3">Map64</strain>
    </source>
</reference>
<dbReference type="PANTHER" id="PTHR15615">
    <property type="match status" value="1"/>
</dbReference>
<evidence type="ECO:0000313" key="2">
    <source>
        <dbReference type="EMBL" id="PHH64072.1"/>
    </source>
</evidence>
<organism evidence="2 3">
    <name type="scientific">Ophiocordyceps australis</name>
    <dbReference type="NCBI Taxonomy" id="1399860"/>
    <lineage>
        <taxon>Eukaryota</taxon>
        <taxon>Fungi</taxon>
        <taxon>Dikarya</taxon>
        <taxon>Ascomycota</taxon>
        <taxon>Pezizomycotina</taxon>
        <taxon>Sordariomycetes</taxon>
        <taxon>Hypocreomycetidae</taxon>
        <taxon>Hypocreales</taxon>
        <taxon>Ophiocordycipitaceae</taxon>
        <taxon>Ophiocordyceps</taxon>
    </lineage>
</organism>
<dbReference type="Proteomes" id="UP000226192">
    <property type="component" value="Unassembled WGS sequence"/>
</dbReference>
<feature type="compositionally biased region" description="Low complexity" evidence="1">
    <location>
        <begin position="379"/>
        <end position="390"/>
    </location>
</feature>
<evidence type="ECO:0000313" key="3">
    <source>
        <dbReference type="Proteomes" id="UP000226192"/>
    </source>
</evidence>
<dbReference type="PANTHER" id="PTHR15615:SF36">
    <property type="entry name" value="PHO85 CYCLIN-5"/>
    <property type="match status" value="1"/>
</dbReference>
<evidence type="ECO:0008006" key="4">
    <source>
        <dbReference type="Google" id="ProtNLM"/>
    </source>
</evidence>
<dbReference type="AlphaFoldDB" id="A0A2C5Y9Z1"/>
<proteinExistence type="predicted"/>
<dbReference type="Pfam" id="PF08613">
    <property type="entry name" value="Cyclin"/>
    <property type="match status" value="1"/>
</dbReference>
<evidence type="ECO:0000256" key="1">
    <source>
        <dbReference type="SAM" id="MobiDB-lite"/>
    </source>
</evidence>
<feature type="region of interest" description="Disordered" evidence="1">
    <location>
        <begin position="379"/>
        <end position="409"/>
    </location>
</feature>
<dbReference type="EMBL" id="NJET01000037">
    <property type="protein sequence ID" value="PHH64072.1"/>
    <property type="molecule type" value="Genomic_DNA"/>
</dbReference>
<feature type="region of interest" description="Disordered" evidence="1">
    <location>
        <begin position="69"/>
        <end position="90"/>
    </location>
</feature>
<dbReference type="GO" id="GO:0016538">
    <property type="term" value="F:cyclin-dependent protein serine/threonine kinase regulator activity"/>
    <property type="evidence" value="ECO:0007669"/>
    <property type="project" value="TreeGrafter"/>
</dbReference>
<dbReference type="OrthoDB" id="286814at2759"/>
<keyword evidence="3" id="KW-1185">Reference proteome</keyword>
<comment type="caution">
    <text evidence="2">The sequence shown here is derived from an EMBL/GenBank/DDBJ whole genome shotgun (WGS) entry which is preliminary data.</text>
</comment>
<dbReference type="InterPro" id="IPR013922">
    <property type="entry name" value="Cyclin_PHO80-like"/>
</dbReference>
<dbReference type="GO" id="GO:0005634">
    <property type="term" value="C:nucleus"/>
    <property type="evidence" value="ECO:0007669"/>
    <property type="project" value="TreeGrafter"/>
</dbReference>
<accession>A0A2C5Y9Z1</accession>
<dbReference type="Gene3D" id="1.10.472.10">
    <property type="entry name" value="Cyclin-like"/>
    <property type="match status" value="1"/>
</dbReference>